<feature type="signal peptide" evidence="1">
    <location>
        <begin position="1"/>
        <end position="23"/>
    </location>
</feature>
<feature type="chain" id="PRO_5038901635" description="Peptidase inhibitor family I36" evidence="1">
    <location>
        <begin position="24"/>
        <end position="122"/>
    </location>
</feature>
<protein>
    <recommendedName>
        <fullName evidence="4">Peptidase inhibitor family I36</fullName>
    </recommendedName>
</protein>
<accession>A0A1M5D561</accession>
<evidence type="ECO:0000313" key="2">
    <source>
        <dbReference type="EMBL" id="SHF61987.1"/>
    </source>
</evidence>
<evidence type="ECO:0000313" key="3">
    <source>
        <dbReference type="Proteomes" id="UP000184501"/>
    </source>
</evidence>
<name>A0A1M5D561_STRHI</name>
<proteinExistence type="predicted"/>
<keyword evidence="3" id="KW-1185">Reference proteome</keyword>
<gene>
    <name evidence="2" type="ORF">SAMN05444320_104300</name>
</gene>
<sequence>MLRMIKRVAVAAAVVTGATLVLAAPASAAQDPALALPAQACTTLTGPAGGKLPLCKSWVRNGDAYDGRWWGNGPSTLPTKTYLQRSEDGHITSSDFSGSYYKRKKVLFRLCDRLAGRCSGWW</sequence>
<keyword evidence="1" id="KW-0732">Signal</keyword>
<reference evidence="2 3" key="1">
    <citation type="submission" date="2016-11" db="EMBL/GenBank/DDBJ databases">
        <authorList>
            <person name="Jaros S."/>
            <person name="Januszkiewicz K."/>
            <person name="Wedrychowicz H."/>
        </authorList>
    </citation>
    <scope>NUCLEOTIDE SEQUENCE [LARGE SCALE GENOMIC DNA]</scope>
    <source>
        <strain evidence="2 3">DSM 44523</strain>
    </source>
</reference>
<dbReference type="AlphaFoldDB" id="A0A1M5D561"/>
<dbReference type="EMBL" id="FQVN01000004">
    <property type="protein sequence ID" value="SHF61987.1"/>
    <property type="molecule type" value="Genomic_DNA"/>
</dbReference>
<dbReference type="Proteomes" id="UP000184501">
    <property type="component" value="Unassembled WGS sequence"/>
</dbReference>
<dbReference type="RefSeq" id="WP_073483864.1">
    <property type="nucleotide sequence ID" value="NZ_FQVN01000004.1"/>
</dbReference>
<evidence type="ECO:0000256" key="1">
    <source>
        <dbReference type="SAM" id="SignalP"/>
    </source>
</evidence>
<organism evidence="2 3">
    <name type="scientific">Streptoalloteichus hindustanus</name>
    <dbReference type="NCBI Taxonomy" id="2017"/>
    <lineage>
        <taxon>Bacteria</taxon>
        <taxon>Bacillati</taxon>
        <taxon>Actinomycetota</taxon>
        <taxon>Actinomycetes</taxon>
        <taxon>Pseudonocardiales</taxon>
        <taxon>Pseudonocardiaceae</taxon>
        <taxon>Streptoalloteichus</taxon>
    </lineage>
</organism>
<evidence type="ECO:0008006" key="4">
    <source>
        <dbReference type="Google" id="ProtNLM"/>
    </source>
</evidence>